<comment type="similarity">
    <text evidence="9">Belongs to the TrpF family.</text>
</comment>
<keyword evidence="8 9" id="KW-0413">Isomerase</keyword>
<dbReference type="NCBIfam" id="NF002298">
    <property type="entry name" value="PRK01222.1-4"/>
    <property type="match status" value="1"/>
</dbReference>
<dbReference type="EC" id="5.3.1.24" evidence="3 9"/>
<accession>B8HVU9</accession>
<evidence type="ECO:0000256" key="4">
    <source>
        <dbReference type="ARBA" id="ARBA00022272"/>
    </source>
</evidence>
<evidence type="ECO:0000256" key="6">
    <source>
        <dbReference type="ARBA" id="ARBA00022822"/>
    </source>
</evidence>
<dbReference type="AlphaFoldDB" id="B8HVU9"/>
<dbReference type="SUPFAM" id="SSF51366">
    <property type="entry name" value="Ribulose-phoshate binding barrel"/>
    <property type="match status" value="1"/>
</dbReference>
<dbReference type="PANTHER" id="PTHR42894">
    <property type="entry name" value="N-(5'-PHOSPHORIBOSYL)ANTHRANILATE ISOMERASE"/>
    <property type="match status" value="1"/>
</dbReference>
<dbReference type="Gene3D" id="3.20.20.70">
    <property type="entry name" value="Aldolase class I"/>
    <property type="match status" value="1"/>
</dbReference>
<dbReference type="Pfam" id="PF00697">
    <property type="entry name" value="PRAI"/>
    <property type="match status" value="1"/>
</dbReference>
<sequence>MRLRVKICGITQVEQGQAIAGLGVTSLGFICVPSSPRYISGIDIKQIVGQLPAGVDRIGVFANATLSEIEQTVAISGLTGVQLHGEESPEFSAQVRQRLPQVELIKALRIKSAADLERTGDYETSVDTFLLDAYDPAQRGGTGKTLNWDMLEDFQPRRSWFLAGGLTPDNVLQALQRVKPNGIDLSSGVERAPGDKDLNRVQALLANLQSLALCIKPSV</sequence>
<dbReference type="PANTHER" id="PTHR42894:SF1">
    <property type="entry name" value="N-(5'-PHOSPHORIBOSYL)ANTHRANILATE ISOMERASE"/>
    <property type="match status" value="1"/>
</dbReference>
<proteinExistence type="inferred from homology"/>
<dbReference type="GO" id="GO:0004640">
    <property type="term" value="F:phosphoribosylanthranilate isomerase activity"/>
    <property type="evidence" value="ECO:0007669"/>
    <property type="project" value="UniProtKB-UniRule"/>
</dbReference>
<dbReference type="InterPro" id="IPR013785">
    <property type="entry name" value="Aldolase_TIM"/>
</dbReference>
<evidence type="ECO:0000256" key="9">
    <source>
        <dbReference type="HAMAP-Rule" id="MF_00135"/>
    </source>
</evidence>
<keyword evidence="5 9" id="KW-0028">Amino-acid biosynthesis</keyword>
<dbReference type="GO" id="GO:0000162">
    <property type="term" value="P:L-tryptophan biosynthetic process"/>
    <property type="evidence" value="ECO:0007669"/>
    <property type="project" value="UniProtKB-UniRule"/>
</dbReference>
<keyword evidence="6 9" id="KW-0822">Tryptophan biosynthesis</keyword>
<dbReference type="eggNOG" id="COG0135">
    <property type="taxonomic scope" value="Bacteria"/>
</dbReference>
<evidence type="ECO:0000256" key="7">
    <source>
        <dbReference type="ARBA" id="ARBA00023141"/>
    </source>
</evidence>
<comment type="pathway">
    <text evidence="2 9">Amino-acid biosynthesis; L-tryptophan biosynthesis; L-tryptophan from chorismate: step 3/5.</text>
</comment>
<organism evidence="11">
    <name type="scientific">Cyanothece sp. (strain PCC 7425 / ATCC 29141)</name>
    <dbReference type="NCBI Taxonomy" id="395961"/>
    <lineage>
        <taxon>Bacteria</taxon>
        <taxon>Bacillati</taxon>
        <taxon>Cyanobacteriota</taxon>
        <taxon>Cyanophyceae</taxon>
        <taxon>Gomontiellales</taxon>
        <taxon>Cyanothecaceae</taxon>
        <taxon>Cyanothece</taxon>
    </lineage>
</organism>
<gene>
    <name evidence="9" type="primary">trpF</name>
    <name evidence="11" type="ordered locus">Cyan7425_0740</name>
</gene>
<evidence type="ECO:0000313" key="11">
    <source>
        <dbReference type="EMBL" id="ACL43127.1"/>
    </source>
</evidence>
<dbReference type="CDD" id="cd00405">
    <property type="entry name" value="PRAI"/>
    <property type="match status" value="1"/>
</dbReference>
<protein>
    <recommendedName>
        <fullName evidence="4 9">N-(5'-phosphoribosyl)anthranilate isomerase</fullName>
        <shortName evidence="9">PRAI</shortName>
        <ecNumber evidence="3 9">5.3.1.24</ecNumber>
    </recommendedName>
</protein>
<evidence type="ECO:0000256" key="1">
    <source>
        <dbReference type="ARBA" id="ARBA00001164"/>
    </source>
</evidence>
<dbReference type="KEGG" id="cyn:Cyan7425_0740"/>
<dbReference type="InterPro" id="IPR011060">
    <property type="entry name" value="RibuloseP-bd_barrel"/>
</dbReference>
<reference evidence="11" key="1">
    <citation type="submission" date="2009-01" db="EMBL/GenBank/DDBJ databases">
        <title>Complete sequence of chromosome Cyanothece sp. PCC 7425.</title>
        <authorList>
            <consortium name="US DOE Joint Genome Institute"/>
            <person name="Lucas S."/>
            <person name="Copeland A."/>
            <person name="Lapidus A."/>
            <person name="Glavina del Rio T."/>
            <person name="Dalin E."/>
            <person name="Tice H."/>
            <person name="Bruce D."/>
            <person name="Goodwin L."/>
            <person name="Pitluck S."/>
            <person name="Sims D."/>
            <person name="Meineke L."/>
            <person name="Brettin T."/>
            <person name="Detter J.C."/>
            <person name="Han C."/>
            <person name="Larimer F."/>
            <person name="Land M."/>
            <person name="Hauser L."/>
            <person name="Kyrpides N."/>
            <person name="Ovchinnikova G."/>
            <person name="Liberton M."/>
            <person name="Stoeckel J."/>
            <person name="Banerjee A."/>
            <person name="Singh A."/>
            <person name="Page L."/>
            <person name="Sato H."/>
            <person name="Zhao L."/>
            <person name="Sherman L."/>
            <person name="Pakrasi H."/>
            <person name="Richardson P."/>
        </authorList>
    </citation>
    <scope>NUCLEOTIDE SEQUENCE</scope>
    <source>
        <strain evidence="11">PCC 7425</strain>
    </source>
</reference>
<dbReference type="EMBL" id="CP001344">
    <property type="protein sequence ID" value="ACL43127.1"/>
    <property type="molecule type" value="Genomic_DNA"/>
</dbReference>
<evidence type="ECO:0000256" key="3">
    <source>
        <dbReference type="ARBA" id="ARBA00012572"/>
    </source>
</evidence>
<dbReference type="STRING" id="395961.Cyan7425_0740"/>
<dbReference type="HOGENOM" id="CLU_076364_2_0_3"/>
<evidence type="ECO:0000259" key="10">
    <source>
        <dbReference type="Pfam" id="PF00697"/>
    </source>
</evidence>
<feature type="domain" description="N-(5'phosphoribosyl) anthranilate isomerase (PRAI)" evidence="10">
    <location>
        <begin position="5"/>
        <end position="205"/>
    </location>
</feature>
<name>B8HVU9_CYAP4</name>
<evidence type="ECO:0000256" key="8">
    <source>
        <dbReference type="ARBA" id="ARBA00023235"/>
    </source>
</evidence>
<comment type="catalytic activity">
    <reaction evidence="1 9">
        <text>N-(5-phospho-beta-D-ribosyl)anthranilate = 1-(2-carboxyphenylamino)-1-deoxy-D-ribulose 5-phosphate</text>
        <dbReference type="Rhea" id="RHEA:21540"/>
        <dbReference type="ChEBI" id="CHEBI:18277"/>
        <dbReference type="ChEBI" id="CHEBI:58613"/>
        <dbReference type="EC" id="5.3.1.24"/>
    </reaction>
</comment>
<dbReference type="UniPathway" id="UPA00035">
    <property type="reaction ID" value="UER00042"/>
</dbReference>
<dbReference type="InterPro" id="IPR001240">
    <property type="entry name" value="PRAI_dom"/>
</dbReference>
<evidence type="ECO:0000256" key="5">
    <source>
        <dbReference type="ARBA" id="ARBA00022605"/>
    </source>
</evidence>
<evidence type="ECO:0000256" key="2">
    <source>
        <dbReference type="ARBA" id="ARBA00004664"/>
    </source>
</evidence>
<dbReference type="HAMAP" id="MF_00135">
    <property type="entry name" value="PRAI"/>
    <property type="match status" value="1"/>
</dbReference>
<dbReference type="InterPro" id="IPR044643">
    <property type="entry name" value="TrpF_fam"/>
</dbReference>
<keyword evidence="7 9" id="KW-0057">Aromatic amino acid biosynthesis</keyword>